<proteinExistence type="predicted"/>
<reference evidence="1 2" key="1">
    <citation type="submission" date="2019-02" db="EMBL/GenBank/DDBJ databases">
        <title>Deep-cultivation of Planctomycetes and their phenomic and genomic characterization uncovers novel biology.</title>
        <authorList>
            <person name="Wiegand S."/>
            <person name="Jogler M."/>
            <person name="Boedeker C."/>
            <person name="Pinto D."/>
            <person name="Vollmers J."/>
            <person name="Rivas-Marin E."/>
            <person name="Kohn T."/>
            <person name="Peeters S.H."/>
            <person name="Heuer A."/>
            <person name="Rast P."/>
            <person name="Oberbeckmann S."/>
            <person name="Bunk B."/>
            <person name="Jeske O."/>
            <person name="Meyerdierks A."/>
            <person name="Storesund J.E."/>
            <person name="Kallscheuer N."/>
            <person name="Luecker S."/>
            <person name="Lage O.M."/>
            <person name="Pohl T."/>
            <person name="Merkel B.J."/>
            <person name="Hornburger P."/>
            <person name="Mueller R.-W."/>
            <person name="Bruemmer F."/>
            <person name="Labrenz M."/>
            <person name="Spormann A.M."/>
            <person name="Op Den Camp H."/>
            <person name="Overmann J."/>
            <person name="Amann R."/>
            <person name="Jetten M.S.M."/>
            <person name="Mascher T."/>
            <person name="Medema M.H."/>
            <person name="Devos D.P."/>
            <person name="Kaster A.-K."/>
            <person name="Ovreas L."/>
            <person name="Rohde M."/>
            <person name="Galperin M.Y."/>
            <person name="Jogler C."/>
        </authorList>
    </citation>
    <scope>NUCLEOTIDE SEQUENCE [LARGE SCALE GENOMIC DNA]</scope>
    <source>
        <strain evidence="1 2">CA13</strain>
    </source>
</reference>
<evidence type="ECO:0000313" key="2">
    <source>
        <dbReference type="Proteomes" id="UP000315010"/>
    </source>
</evidence>
<gene>
    <name evidence="1" type="ORF">CA13_31580</name>
</gene>
<evidence type="ECO:0000313" key="1">
    <source>
        <dbReference type="EMBL" id="TWT81705.1"/>
    </source>
</evidence>
<accession>A0A5C5Z3D2</accession>
<name>A0A5C5Z3D2_9BACT</name>
<dbReference type="AlphaFoldDB" id="A0A5C5Z3D2"/>
<dbReference type="Proteomes" id="UP000315010">
    <property type="component" value="Unassembled WGS sequence"/>
</dbReference>
<organism evidence="1 2">
    <name type="scientific">Novipirellula herctigrandis</name>
    <dbReference type="NCBI Taxonomy" id="2527986"/>
    <lineage>
        <taxon>Bacteria</taxon>
        <taxon>Pseudomonadati</taxon>
        <taxon>Planctomycetota</taxon>
        <taxon>Planctomycetia</taxon>
        <taxon>Pirellulales</taxon>
        <taxon>Pirellulaceae</taxon>
        <taxon>Novipirellula</taxon>
    </lineage>
</organism>
<comment type="caution">
    <text evidence="1">The sequence shown here is derived from an EMBL/GenBank/DDBJ whole genome shotgun (WGS) entry which is preliminary data.</text>
</comment>
<sequence length="162" mass="17980">MGDSYDYDASDSVYNLSFDSLVDFTPNFNTVIVDDSAILTDFVSSAPIRNSGFIVSERVRALLADFNLPMHRFYDLPVTHRGSSVSGYSWLHLPHPDVSIPADASTLDAESTVSASCIADCALFRLYRPSRFAYCYVRSDLRQSLDSIGATGVRFGTPRLFR</sequence>
<keyword evidence="2" id="KW-1185">Reference proteome</keyword>
<dbReference type="EMBL" id="SJPJ01000001">
    <property type="protein sequence ID" value="TWT81705.1"/>
    <property type="molecule type" value="Genomic_DNA"/>
</dbReference>
<protein>
    <submittedName>
        <fullName evidence="1">Uncharacterized protein</fullName>
    </submittedName>
</protein>